<evidence type="ECO:0000313" key="7">
    <source>
        <dbReference type="EMBL" id="ORW28150.1"/>
    </source>
</evidence>
<protein>
    <recommendedName>
        <fullName evidence="9">Prokaryotic cytochrome C oxidase subunit IV family protein</fullName>
    </recommendedName>
</protein>
<keyword evidence="2" id="KW-1003">Cell membrane</keyword>
<organism evidence="7 8">
    <name type="scientific">Mycobacterium palustre</name>
    <dbReference type="NCBI Taxonomy" id="153971"/>
    <lineage>
        <taxon>Bacteria</taxon>
        <taxon>Bacillati</taxon>
        <taxon>Actinomycetota</taxon>
        <taxon>Actinomycetes</taxon>
        <taxon>Mycobacteriales</taxon>
        <taxon>Mycobacteriaceae</taxon>
        <taxon>Mycobacterium</taxon>
        <taxon>Mycobacterium simiae complex</taxon>
    </lineage>
</organism>
<evidence type="ECO:0000256" key="6">
    <source>
        <dbReference type="SAM" id="Phobius"/>
    </source>
</evidence>
<name>A0A1X1ZVN1_9MYCO</name>
<dbReference type="EMBL" id="LQPJ01000065">
    <property type="protein sequence ID" value="ORW28150.1"/>
    <property type="molecule type" value="Genomic_DNA"/>
</dbReference>
<dbReference type="InterPro" id="IPR005171">
    <property type="entry name" value="Cyt_c_oxidase_su4_prok"/>
</dbReference>
<feature type="transmembrane region" description="Helical" evidence="6">
    <location>
        <begin position="79"/>
        <end position="97"/>
    </location>
</feature>
<keyword evidence="8" id="KW-1185">Reference proteome</keyword>
<dbReference type="STRING" id="153971.AWC19_27855"/>
<dbReference type="GO" id="GO:0005886">
    <property type="term" value="C:plasma membrane"/>
    <property type="evidence" value="ECO:0007669"/>
    <property type="project" value="UniProtKB-SubCell"/>
</dbReference>
<evidence type="ECO:0008006" key="9">
    <source>
        <dbReference type="Google" id="ProtNLM"/>
    </source>
</evidence>
<evidence type="ECO:0000256" key="2">
    <source>
        <dbReference type="ARBA" id="ARBA00022475"/>
    </source>
</evidence>
<comment type="subcellular location">
    <subcellularLocation>
        <location evidence="1">Cell membrane</location>
        <topology evidence="1">Multi-pass membrane protein</topology>
    </subcellularLocation>
</comment>
<keyword evidence="3 6" id="KW-0812">Transmembrane</keyword>
<gene>
    <name evidence="7" type="ORF">AWC19_27855</name>
</gene>
<reference evidence="7 8" key="1">
    <citation type="submission" date="2016-01" db="EMBL/GenBank/DDBJ databases">
        <title>The new phylogeny of the genus Mycobacterium.</title>
        <authorList>
            <person name="Tarcisio F."/>
            <person name="Conor M."/>
            <person name="Antonella G."/>
            <person name="Elisabetta G."/>
            <person name="Giulia F.S."/>
            <person name="Sara T."/>
            <person name="Anna F."/>
            <person name="Clotilde B."/>
            <person name="Roberto B."/>
            <person name="Veronica D.S."/>
            <person name="Fabio R."/>
            <person name="Monica P."/>
            <person name="Olivier J."/>
            <person name="Enrico T."/>
            <person name="Nicola S."/>
        </authorList>
    </citation>
    <scope>NUCLEOTIDE SEQUENCE [LARGE SCALE GENOMIC DNA]</scope>
    <source>
        <strain evidence="7 8">DSM 44572</strain>
    </source>
</reference>
<keyword evidence="5 6" id="KW-0472">Membrane</keyword>
<proteinExistence type="predicted"/>
<evidence type="ECO:0000256" key="3">
    <source>
        <dbReference type="ARBA" id="ARBA00022692"/>
    </source>
</evidence>
<dbReference type="AlphaFoldDB" id="A0A1X1ZVN1"/>
<dbReference type="Pfam" id="PF03626">
    <property type="entry name" value="COX4_pro"/>
    <property type="match status" value="1"/>
</dbReference>
<feature type="transmembrane region" description="Helical" evidence="6">
    <location>
        <begin position="14"/>
        <end position="34"/>
    </location>
</feature>
<evidence type="ECO:0000256" key="5">
    <source>
        <dbReference type="ARBA" id="ARBA00023136"/>
    </source>
</evidence>
<sequence>MTLMTTVTVDKHKAYVVGAWGVLMVLTAVSWWLGSDHDMAGLGRDFAMISILLVTIAKIYVVGHAFMELREAAPWLQNLFRGWCLALCTTLCVLYLSI</sequence>
<dbReference type="Proteomes" id="UP000193529">
    <property type="component" value="Unassembled WGS sequence"/>
</dbReference>
<keyword evidence="4 6" id="KW-1133">Transmembrane helix</keyword>
<feature type="transmembrane region" description="Helical" evidence="6">
    <location>
        <begin position="46"/>
        <end position="67"/>
    </location>
</feature>
<comment type="caution">
    <text evidence="7">The sequence shown here is derived from an EMBL/GenBank/DDBJ whole genome shotgun (WGS) entry which is preliminary data.</text>
</comment>
<evidence type="ECO:0000256" key="4">
    <source>
        <dbReference type="ARBA" id="ARBA00022989"/>
    </source>
</evidence>
<accession>A0A1X1ZVN1</accession>
<evidence type="ECO:0000256" key="1">
    <source>
        <dbReference type="ARBA" id="ARBA00004651"/>
    </source>
</evidence>
<evidence type="ECO:0000313" key="8">
    <source>
        <dbReference type="Proteomes" id="UP000193529"/>
    </source>
</evidence>